<organism evidence="1">
    <name type="scientific">marine sediment metagenome</name>
    <dbReference type="NCBI Taxonomy" id="412755"/>
    <lineage>
        <taxon>unclassified sequences</taxon>
        <taxon>metagenomes</taxon>
        <taxon>ecological metagenomes</taxon>
    </lineage>
</organism>
<protein>
    <submittedName>
        <fullName evidence="1">Uncharacterized protein</fullName>
    </submittedName>
</protein>
<dbReference type="EMBL" id="BARV01031785">
    <property type="protein sequence ID" value="GAI41593.1"/>
    <property type="molecule type" value="Genomic_DNA"/>
</dbReference>
<dbReference type="InterPro" id="IPR036894">
    <property type="entry name" value="YbaB-like_sf"/>
</dbReference>
<dbReference type="Gene3D" id="3.30.1310.10">
    <property type="entry name" value="Nucleoid-associated protein YbaB-like domain"/>
    <property type="match status" value="1"/>
</dbReference>
<reference evidence="1" key="1">
    <citation type="journal article" date="2014" name="Front. Microbiol.">
        <title>High frequency of phylogenetically diverse reductive dehalogenase-homologous genes in deep subseafloor sedimentary metagenomes.</title>
        <authorList>
            <person name="Kawai M."/>
            <person name="Futagami T."/>
            <person name="Toyoda A."/>
            <person name="Takaki Y."/>
            <person name="Nishi S."/>
            <person name="Hori S."/>
            <person name="Arai W."/>
            <person name="Tsubouchi T."/>
            <person name="Morono Y."/>
            <person name="Uchiyama I."/>
            <person name="Ito T."/>
            <person name="Fujiyama A."/>
            <person name="Inagaki F."/>
            <person name="Takami H."/>
        </authorList>
    </citation>
    <scope>NUCLEOTIDE SEQUENCE</scope>
    <source>
        <strain evidence="1">Expedition CK06-06</strain>
    </source>
</reference>
<dbReference type="SUPFAM" id="SSF82607">
    <property type="entry name" value="YbaB-like"/>
    <property type="match status" value="1"/>
</dbReference>
<sequence length="34" mass="3345">LVLTAVSEAIAKSQEVAAEHLGGLTGGLKIPGLT</sequence>
<gene>
    <name evidence="1" type="ORF">S06H3_50231</name>
</gene>
<proteinExistence type="predicted"/>
<dbReference type="AlphaFoldDB" id="X1ND97"/>
<accession>X1ND97</accession>
<feature type="non-terminal residue" evidence="1">
    <location>
        <position position="1"/>
    </location>
</feature>
<name>X1ND97_9ZZZZ</name>
<evidence type="ECO:0000313" key="1">
    <source>
        <dbReference type="EMBL" id="GAI41593.1"/>
    </source>
</evidence>
<comment type="caution">
    <text evidence="1">The sequence shown here is derived from an EMBL/GenBank/DDBJ whole genome shotgun (WGS) entry which is preliminary data.</text>
</comment>